<accession>K7AMB4</accession>
<sequence>MDDIFFITLCAVICGYVSWVAIEKFAKMKLKWSWQYLSLEHGNMMPYIVKPT</sequence>
<dbReference type="AlphaFoldDB" id="K7AMB4"/>
<keyword evidence="1" id="KW-1133">Transmembrane helix</keyword>
<dbReference type="KEGG" id="gps:C427_5241"/>
<keyword evidence="1" id="KW-0472">Membrane</keyword>
<reference evidence="3 4" key="1">
    <citation type="journal article" date="2013" name="Genome Announc.">
        <title>Complete Genome Sequence of Glaciecola psychrophila Strain 170T.</title>
        <authorList>
            <person name="Yin J."/>
            <person name="Chen J."/>
            <person name="Liu G."/>
            <person name="Yu Y."/>
            <person name="Song L."/>
            <person name="Wang X."/>
            <person name="Qu X."/>
        </authorList>
    </citation>
    <scope>NUCLEOTIDE SEQUENCE [LARGE SCALE GENOMIC DNA]</scope>
    <source>
        <strain evidence="3 4">170</strain>
    </source>
</reference>
<dbReference type="InterPro" id="IPR032806">
    <property type="entry name" value="YbfD_N"/>
</dbReference>
<dbReference type="Pfam" id="PF13808">
    <property type="entry name" value="DDE_Tnp_1_assoc"/>
    <property type="match status" value="1"/>
</dbReference>
<feature type="transmembrane region" description="Helical" evidence="1">
    <location>
        <begin position="6"/>
        <end position="22"/>
    </location>
</feature>
<evidence type="ECO:0000256" key="1">
    <source>
        <dbReference type="SAM" id="Phobius"/>
    </source>
</evidence>
<evidence type="ECO:0000313" key="3">
    <source>
        <dbReference type="EMBL" id="AGH47338.1"/>
    </source>
</evidence>
<keyword evidence="1" id="KW-0812">Transmembrane</keyword>
<protein>
    <submittedName>
        <fullName evidence="3">Transposase IS4 family protein</fullName>
    </submittedName>
</protein>
<dbReference type="PATRIC" id="fig|1129794.4.peg.5224"/>
<dbReference type="HOGENOM" id="CLU_3082874_0_0_6"/>
<keyword evidence="4" id="KW-1185">Reference proteome</keyword>
<feature type="domain" description="H repeat-associated protein N-terminal" evidence="2">
    <location>
        <begin position="2"/>
        <end position="45"/>
    </location>
</feature>
<proteinExistence type="predicted"/>
<organism evidence="3 4">
    <name type="scientific">Paraglaciecola psychrophila 170</name>
    <dbReference type="NCBI Taxonomy" id="1129794"/>
    <lineage>
        <taxon>Bacteria</taxon>
        <taxon>Pseudomonadati</taxon>
        <taxon>Pseudomonadota</taxon>
        <taxon>Gammaproteobacteria</taxon>
        <taxon>Alteromonadales</taxon>
        <taxon>Alteromonadaceae</taxon>
        <taxon>Paraglaciecola</taxon>
    </lineage>
</organism>
<evidence type="ECO:0000313" key="4">
    <source>
        <dbReference type="Proteomes" id="UP000011864"/>
    </source>
</evidence>
<name>K7AMB4_9ALTE</name>
<gene>
    <name evidence="3" type="ORF">C427_5241</name>
</gene>
<evidence type="ECO:0000259" key="2">
    <source>
        <dbReference type="Pfam" id="PF13808"/>
    </source>
</evidence>
<dbReference type="EMBL" id="CP003837">
    <property type="protein sequence ID" value="AGH47338.1"/>
    <property type="molecule type" value="Genomic_DNA"/>
</dbReference>
<dbReference type="eggNOG" id="COG5433">
    <property type="taxonomic scope" value="Bacteria"/>
</dbReference>
<dbReference type="Proteomes" id="UP000011864">
    <property type="component" value="Chromosome"/>
</dbReference>